<dbReference type="EMBL" id="FXTU01000003">
    <property type="protein sequence ID" value="SMP19817.1"/>
    <property type="molecule type" value="Genomic_DNA"/>
</dbReference>
<evidence type="ECO:0000256" key="1">
    <source>
        <dbReference type="ARBA" id="ARBA00010272"/>
    </source>
</evidence>
<dbReference type="InterPro" id="IPR051614">
    <property type="entry name" value="UPF0045_domain"/>
</dbReference>
<dbReference type="AlphaFoldDB" id="A0AA46AFK8"/>
<organism evidence="3 4">
    <name type="scientific">Laceyella tengchongensis</name>
    <dbReference type="NCBI Taxonomy" id="574699"/>
    <lineage>
        <taxon>Bacteria</taxon>
        <taxon>Bacillati</taxon>
        <taxon>Bacillota</taxon>
        <taxon>Bacilli</taxon>
        <taxon>Bacillales</taxon>
        <taxon>Thermoactinomycetaceae</taxon>
        <taxon>Laceyella</taxon>
    </lineage>
</organism>
<keyword evidence="4" id="KW-1185">Reference proteome</keyword>
<comment type="caution">
    <text evidence="3">The sequence shown here is derived from an EMBL/GenBank/DDBJ whole genome shotgun (WGS) entry which is preliminary data.</text>
</comment>
<evidence type="ECO:0000259" key="2">
    <source>
        <dbReference type="Pfam" id="PF01910"/>
    </source>
</evidence>
<evidence type="ECO:0000313" key="4">
    <source>
        <dbReference type="Proteomes" id="UP001157946"/>
    </source>
</evidence>
<sequence>MALLEISVVPVGTGTASFSSYVDDAVKLIEKNGFNYQVTPTATVIEGDVPRLMELAMQIHQNAMSNGASRIITNICIDDRTDKQMDMLNQVQAVRDE</sequence>
<dbReference type="Gene3D" id="3.30.70.930">
    <property type="match status" value="1"/>
</dbReference>
<feature type="domain" description="Thiamine-binding protein" evidence="2">
    <location>
        <begin position="5"/>
        <end position="94"/>
    </location>
</feature>
<protein>
    <submittedName>
        <fullName evidence="3">Uncharacterized protein, MTH1187 family</fullName>
    </submittedName>
</protein>
<gene>
    <name evidence="3" type="ORF">SAMN06265361_103314</name>
</gene>
<evidence type="ECO:0000313" key="3">
    <source>
        <dbReference type="EMBL" id="SMP19817.1"/>
    </source>
</evidence>
<dbReference type="InterPro" id="IPR029756">
    <property type="entry name" value="MTH1187/YkoF-like"/>
</dbReference>
<accession>A0AA46AFK8</accession>
<name>A0AA46AFK8_9BACL</name>
<dbReference type="PANTHER" id="PTHR33777:SF1">
    <property type="entry name" value="UPF0045 PROTEIN ECM15"/>
    <property type="match status" value="1"/>
</dbReference>
<dbReference type="InterPro" id="IPR002767">
    <property type="entry name" value="Thiamine_BP"/>
</dbReference>
<dbReference type="SUPFAM" id="SSF89957">
    <property type="entry name" value="MTH1187/YkoF-like"/>
    <property type="match status" value="1"/>
</dbReference>
<dbReference type="RefSeq" id="WP_102992340.1">
    <property type="nucleotide sequence ID" value="NZ_FXTU01000003.1"/>
</dbReference>
<dbReference type="NCBIfam" id="TIGR00106">
    <property type="entry name" value="MTH1187 family thiamine-binding protein"/>
    <property type="match status" value="1"/>
</dbReference>
<comment type="similarity">
    <text evidence="1">Belongs to the UPF0045 family.</text>
</comment>
<dbReference type="Proteomes" id="UP001157946">
    <property type="component" value="Unassembled WGS sequence"/>
</dbReference>
<dbReference type="GO" id="GO:0005829">
    <property type="term" value="C:cytosol"/>
    <property type="evidence" value="ECO:0007669"/>
    <property type="project" value="TreeGrafter"/>
</dbReference>
<reference evidence="3" key="1">
    <citation type="submission" date="2017-05" db="EMBL/GenBank/DDBJ databases">
        <authorList>
            <person name="Varghese N."/>
            <person name="Submissions S."/>
        </authorList>
    </citation>
    <scope>NUCLEOTIDE SEQUENCE</scope>
    <source>
        <strain evidence="3">DSM 45262</strain>
    </source>
</reference>
<dbReference type="PANTHER" id="PTHR33777">
    <property type="entry name" value="UPF0045 PROTEIN ECM15"/>
    <property type="match status" value="1"/>
</dbReference>
<proteinExistence type="inferred from homology"/>
<dbReference type="Pfam" id="PF01910">
    <property type="entry name" value="Thiamine_BP"/>
    <property type="match status" value="1"/>
</dbReference>